<accession>A0AAN9M9S5</accession>
<name>A0AAN9M9S5_PHACN</name>
<dbReference type="AlphaFoldDB" id="A0AAN9M9S5"/>
<comment type="caution">
    <text evidence="1">The sequence shown here is derived from an EMBL/GenBank/DDBJ whole genome shotgun (WGS) entry which is preliminary data.</text>
</comment>
<gene>
    <name evidence="1" type="ORF">VNO80_22460</name>
</gene>
<reference evidence="1 2" key="1">
    <citation type="submission" date="2024-01" db="EMBL/GenBank/DDBJ databases">
        <title>The genomes of 5 underutilized Papilionoideae crops provide insights into root nodulation and disease resistanc.</title>
        <authorList>
            <person name="Jiang F."/>
        </authorList>
    </citation>
    <scope>NUCLEOTIDE SEQUENCE [LARGE SCALE GENOMIC DNA]</scope>
    <source>
        <strain evidence="1">JINMINGXINNONG_FW02</strain>
        <tissue evidence="1">Leaves</tissue>
    </source>
</reference>
<organism evidence="1 2">
    <name type="scientific">Phaseolus coccineus</name>
    <name type="common">Scarlet runner bean</name>
    <name type="synonym">Phaseolus multiflorus</name>
    <dbReference type="NCBI Taxonomy" id="3886"/>
    <lineage>
        <taxon>Eukaryota</taxon>
        <taxon>Viridiplantae</taxon>
        <taxon>Streptophyta</taxon>
        <taxon>Embryophyta</taxon>
        <taxon>Tracheophyta</taxon>
        <taxon>Spermatophyta</taxon>
        <taxon>Magnoliopsida</taxon>
        <taxon>eudicotyledons</taxon>
        <taxon>Gunneridae</taxon>
        <taxon>Pentapetalae</taxon>
        <taxon>rosids</taxon>
        <taxon>fabids</taxon>
        <taxon>Fabales</taxon>
        <taxon>Fabaceae</taxon>
        <taxon>Papilionoideae</taxon>
        <taxon>50 kb inversion clade</taxon>
        <taxon>NPAAA clade</taxon>
        <taxon>indigoferoid/millettioid clade</taxon>
        <taxon>Phaseoleae</taxon>
        <taxon>Phaseolus</taxon>
    </lineage>
</organism>
<proteinExistence type="predicted"/>
<evidence type="ECO:0000313" key="2">
    <source>
        <dbReference type="Proteomes" id="UP001374584"/>
    </source>
</evidence>
<dbReference type="Proteomes" id="UP001374584">
    <property type="component" value="Unassembled WGS sequence"/>
</dbReference>
<protein>
    <submittedName>
        <fullName evidence="1">Uncharacterized protein</fullName>
    </submittedName>
</protein>
<keyword evidence="2" id="KW-1185">Reference proteome</keyword>
<dbReference type="EMBL" id="JAYMYR010000008">
    <property type="protein sequence ID" value="KAK7347917.1"/>
    <property type="molecule type" value="Genomic_DNA"/>
</dbReference>
<evidence type="ECO:0000313" key="1">
    <source>
        <dbReference type="EMBL" id="KAK7347917.1"/>
    </source>
</evidence>
<sequence>MRALNGRRATIEVAVTIPHTISGTLHFRAFFLFPKNKSQEIPEFDFGTPNYVVHYFRRRVHHFRPPRTPSSLAQCKDQEKALVTYLMKQKCQIALVKLWEYYFVFFSDVFLLLDSAILEAS</sequence>